<dbReference type="PANTHER" id="PTHR36933">
    <property type="entry name" value="SLL0788 PROTEIN"/>
    <property type="match status" value="1"/>
</dbReference>
<feature type="domain" description="DUF305" evidence="2">
    <location>
        <begin position="86"/>
        <end position="227"/>
    </location>
</feature>
<dbReference type="InterPro" id="IPR005183">
    <property type="entry name" value="DUF305_CopM-like"/>
</dbReference>
<evidence type="ECO:0000259" key="2">
    <source>
        <dbReference type="Pfam" id="PF03713"/>
    </source>
</evidence>
<protein>
    <submittedName>
        <fullName evidence="3">DUF305 domain-containing protein</fullName>
    </submittedName>
</protein>
<gene>
    <name evidence="3" type="ORF">AB0E65_20185</name>
</gene>
<dbReference type="RefSeq" id="WP_245967823.1">
    <property type="nucleotide sequence ID" value="NZ_BEVZ01000012.1"/>
</dbReference>
<comment type="caution">
    <text evidence="3">The sequence shown here is derived from an EMBL/GenBank/DDBJ whole genome shotgun (WGS) entry which is preliminary data.</text>
</comment>
<evidence type="ECO:0000313" key="4">
    <source>
        <dbReference type="Proteomes" id="UP001550850"/>
    </source>
</evidence>
<dbReference type="Proteomes" id="UP001550850">
    <property type="component" value="Unassembled WGS sequence"/>
</dbReference>
<dbReference type="EMBL" id="JBEZUR010000034">
    <property type="protein sequence ID" value="MEU3556506.1"/>
    <property type="molecule type" value="Genomic_DNA"/>
</dbReference>
<evidence type="ECO:0000313" key="3">
    <source>
        <dbReference type="EMBL" id="MEU3556506.1"/>
    </source>
</evidence>
<proteinExistence type="predicted"/>
<evidence type="ECO:0000256" key="1">
    <source>
        <dbReference type="SAM" id="MobiDB-lite"/>
    </source>
</evidence>
<sequence length="230" mass="24668">MNRQSLFPREVAVLVRRATRASLVTASLALAVLALGGCDSGSDAKSGTAKGSSVLAPGRPGEANKTLSPEDAAEHRREDDSPNGADVAYVQMMIQHHEQALQMARLAPDRAKSKQLKGLASRIADVQGAEIDMMKGWLDEHGAEKDTAGHQHAKMQGMATDRQMKELRAAEGAAFDRIFLDLMIAHHEGAIAMAGDVKAGGNNIRAEEMADDVIATQTTEIARMEDMRRG</sequence>
<feature type="region of interest" description="Disordered" evidence="1">
    <location>
        <begin position="41"/>
        <end position="83"/>
    </location>
</feature>
<dbReference type="Pfam" id="PF03713">
    <property type="entry name" value="DUF305"/>
    <property type="match status" value="1"/>
</dbReference>
<name>A0ABV2YLW9_9ACTN</name>
<keyword evidence="4" id="KW-1185">Reference proteome</keyword>
<reference evidence="3 4" key="1">
    <citation type="submission" date="2024-06" db="EMBL/GenBank/DDBJ databases">
        <title>The Natural Products Discovery Center: Release of the First 8490 Sequenced Strains for Exploring Actinobacteria Biosynthetic Diversity.</title>
        <authorList>
            <person name="Kalkreuter E."/>
            <person name="Kautsar S.A."/>
            <person name="Yang D."/>
            <person name="Bader C.D."/>
            <person name="Teijaro C.N."/>
            <person name="Fluegel L."/>
            <person name="Davis C.M."/>
            <person name="Simpson J.R."/>
            <person name="Lauterbach L."/>
            <person name="Steele A.D."/>
            <person name="Gui C."/>
            <person name="Meng S."/>
            <person name="Li G."/>
            <person name="Viehrig K."/>
            <person name="Ye F."/>
            <person name="Su P."/>
            <person name="Kiefer A.F."/>
            <person name="Nichols A."/>
            <person name="Cepeda A.J."/>
            <person name="Yan W."/>
            <person name="Fan B."/>
            <person name="Jiang Y."/>
            <person name="Adhikari A."/>
            <person name="Zheng C.-J."/>
            <person name="Schuster L."/>
            <person name="Cowan T.M."/>
            <person name="Smanski M.J."/>
            <person name="Chevrette M.G."/>
            <person name="De Carvalho L.P.S."/>
            <person name="Shen B."/>
        </authorList>
    </citation>
    <scope>NUCLEOTIDE SEQUENCE [LARGE SCALE GENOMIC DNA]</scope>
    <source>
        <strain evidence="3 4">NPDC038104</strain>
    </source>
</reference>
<dbReference type="PANTHER" id="PTHR36933:SF1">
    <property type="entry name" value="SLL0788 PROTEIN"/>
    <property type="match status" value="1"/>
</dbReference>
<dbReference type="Gene3D" id="1.20.1260.10">
    <property type="match status" value="1"/>
</dbReference>
<dbReference type="InterPro" id="IPR012347">
    <property type="entry name" value="Ferritin-like"/>
</dbReference>
<organism evidence="3 4">
    <name type="scientific">Streptomyces fragilis</name>
    <dbReference type="NCBI Taxonomy" id="67301"/>
    <lineage>
        <taxon>Bacteria</taxon>
        <taxon>Bacillati</taxon>
        <taxon>Actinomycetota</taxon>
        <taxon>Actinomycetes</taxon>
        <taxon>Kitasatosporales</taxon>
        <taxon>Streptomycetaceae</taxon>
        <taxon>Streptomyces</taxon>
    </lineage>
</organism>
<accession>A0ABV2YLW9</accession>